<accession>A0A9X2B5L5</accession>
<dbReference type="RefSeq" id="WP_241570385.1">
    <property type="nucleotide sequence ID" value="NZ_JAKUML010000002.1"/>
</dbReference>
<dbReference type="AlphaFoldDB" id="A0A9X2B5L5"/>
<comment type="caution">
    <text evidence="2">The sequence shown here is derived from an EMBL/GenBank/DDBJ whole genome shotgun (WGS) entry which is preliminary data.</text>
</comment>
<reference evidence="2" key="1">
    <citation type="submission" date="2022-02" db="EMBL/GenBank/DDBJ databases">
        <title>Acinetobacter A3.8 sp. nov., isolated from Sediment (Zhairuo Island).</title>
        <authorList>
            <person name="Zheng K."/>
        </authorList>
    </citation>
    <scope>NUCLEOTIDE SEQUENCE</scope>
    <source>
        <strain evidence="2">A3.8</strain>
    </source>
</reference>
<feature type="transmembrane region" description="Helical" evidence="1">
    <location>
        <begin position="12"/>
        <end position="36"/>
    </location>
</feature>
<gene>
    <name evidence="2" type="ORF">MKI79_01965</name>
</gene>
<sequence length="125" mass="14915">MGQEQQKRQQKQILLAYVMMFLSVFTFVSIIFAYLLAMRLTHTEDIEVWLNSHALWIVRTLLIFICIALFAALWFIPLYFFIWDQHIWVTACTIAGVIFTIVAWLYLLNAWLKGLIKFFQRKSVY</sequence>
<feature type="transmembrane region" description="Helical" evidence="1">
    <location>
        <begin position="87"/>
        <end position="107"/>
    </location>
</feature>
<organism evidence="2 3">
    <name type="scientific">Acinetobacter sedimenti</name>
    <dbReference type="NCBI Taxonomy" id="2919922"/>
    <lineage>
        <taxon>Bacteria</taxon>
        <taxon>Pseudomonadati</taxon>
        <taxon>Pseudomonadota</taxon>
        <taxon>Gammaproteobacteria</taxon>
        <taxon>Moraxellales</taxon>
        <taxon>Moraxellaceae</taxon>
        <taxon>Acinetobacter</taxon>
    </lineage>
</organism>
<dbReference type="EMBL" id="JAKUML010000002">
    <property type="protein sequence ID" value="MCJ8145688.1"/>
    <property type="molecule type" value="Genomic_DNA"/>
</dbReference>
<keyword evidence="3" id="KW-1185">Reference proteome</keyword>
<evidence type="ECO:0000256" key="1">
    <source>
        <dbReference type="SAM" id="Phobius"/>
    </source>
</evidence>
<feature type="transmembrane region" description="Helical" evidence="1">
    <location>
        <begin position="56"/>
        <end position="80"/>
    </location>
</feature>
<keyword evidence="1" id="KW-0472">Membrane</keyword>
<dbReference type="Proteomes" id="UP001139701">
    <property type="component" value="Unassembled WGS sequence"/>
</dbReference>
<protein>
    <submittedName>
        <fullName evidence="2">Uncharacterized protein</fullName>
    </submittedName>
</protein>
<evidence type="ECO:0000313" key="3">
    <source>
        <dbReference type="Proteomes" id="UP001139701"/>
    </source>
</evidence>
<keyword evidence="1" id="KW-0812">Transmembrane</keyword>
<evidence type="ECO:0000313" key="2">
    <source>
        <dbReference type="EMBL" id="MCJ8145688.1"/>
    </source>
</evidence>
<name>A0A9X2B5L5_9GAMM</name>
<keyword evidence="1" id="KW-1133">Transmembrane helix</keyword>
<proteinExistence type="predicted"/>